<evidence type="ECO:0000256" key="4">
    <source>
        <dbReference type="ARBA" id="ARBA00022723"/>
    </source>
</evidence>
<evidence type="ECO:0000256" key="3">
    <source>
        <dbReference type="ARBA" id="ARBA00022490"/>
    </source>
</evidence>
<evidence type="ECO:0000256" key="7">
    <source>
        <dbReference type="PROSITE-ProRule" id="PRU00134"/>
    </source>
</evidence>
<dbReference type="Gene3D" id="6.10.140.2220">
    <property type="match status" value="1"/>
</dbReference>
<dbReference type="RefSeq" id="XP_018986558.1">
    <property type="nucleotide sequence ID" value="XM_019131303.1"/>
</dbReference>
<dbReference type="PROSITE" id="PS50865">
    <property type="entry name" value="ZF_MYND_2"/>
    <property type="match status" value="1"/>
</dbReference>
<dbReference type="GO" id="GO:0008270">
    <property type="term" value="F:zinc ion binding"/>
    <property type="evidence" value="ECO:0007669"/>
    <property type="project" value="UniProtKB-KW"/>
</dbReference>
<dbReference type="PANTHER" id="PTHR47442">
    <property type="entry name" value="MYND-TYPE ZINC FINGER PROTEIN MUB1"/>
    <property type="match status" value="1"/>
</dbReference>
<dbReference type="GeneID" id="30149156"/>
<dbReference type="GO" id="GO:0016567">
    <property type="term" value="P:protein ubiquitination"/>
    <property type="evidence" value="ECO:0007669"/>
    <property type="project" value="EnsemblFungi"/>
</dbReference>
<keyword evidence="3" id="KW-0963">Cytoplasm</keyword>
<evidence type="ECO:0000256" key="6">
    <source>
        <dbReference type="ARBA" id="ARBA00022833"/>
    </source>
</evidence>
<dbReference type="PANTHER" id="PTHR47442:SF1">
    <property type="entry name" value="MYND-TYPE ZINC FINGER PROTEIN MUB1"/>
    <property type="match status" value="1"/>
</dbReference>
<evidence type="ECO:0000256" key="5">
    <source>
        <dbReference type="ARBA" id="ARBA00022771"/>
    </source>
</evidence>
<organism evidence="9 10">
    <name type="scientific">Babjeviella inositovora NRRL Y-12698</name>
    <dbReference type="NCBI Taxonomy" id="984486"/>
    <lineage>
        <taxon>Eukaryota</taxon>
        <taxon>Fungi</taxon>
        <taxon>Dikarya</taxon>
        <taxon>Ascomycota</taxon>
        <taxon>Saccharomycotina</taxon>
        <taxon>Pichiomycetes</taxon>
        <taxon>Serinales incertae sedis</taxon>
        <taxon>Babjeviella</taxon>
    </lineage>
</organism>
<feature type="domain" description="MYND-type" evidence="8">
    <location>
        <begin position="470"/>
        <end position="511"/>
    </location>
</feature>
<reference evidence="10" key="1">
    <citation type="submission" date="2016-05" db="EMBL/GenBank/DDBJ databases">
        <title>Comparative genomics of biotechnologically important yeasts.</title>
        <authorList>
            <consortium name="DOE Joint Genome Institute"/>
            <person name="Riley R."/>
            <person name="Haridas S."/>
            <person name="Wolfe K.H."/>
            <person name="Lopes M.R."/>
            <person name="Hittinger C.T."/>
            <person name="Goker M."/>
            <person name="Salamov A."/>
            <person name="Wisecaver J."/>
            <person name="Long T.M."/>
            <person name="Aerts A.L."/>
            <person name="Barry K."/>
            <person name="Choi C."/>
            <person name="Clum A."/>
            <person name="Coughlan A.Y."/>
            <person name="Deshpande S."/>
            <person name="Douglass A.P."/>
            <person name="Hanson S.J."/>
            <person name="Klenk H.-P."/>
            <person name="Labutti K."/>
            <person name="Lapidus A."/>
            <person name="Lindquist E."/>
            <person name="Lipzen A."/>
            <person name="Meier-Kolthoff J.P."/>
            <person name="Ohm R.A."/>
            <person name="Otillar R.P."/>
            <person name="Pangilinan J."/>
            <person name="Peng Y."/>
            <person name="Rokas A."/>
            <person name="Rosa C.A."/>
            <person name="Scheuner C."/>
            <person name="Sibirny A.A."/>
            <person name="Slot J.C."/>
            <person name="Stielow J.B."/>
            <person name="Sun H."/>
            <person name="Kurtzman C.P."/>
            <person name="Blackwell M."/>
            <person name="Grigoriev I.V."/>
            <person name="Jeffries T.W."/>
        </authorList>
    </citation>
    <scope>NUCLEOTIDE SEQUENCE [LARGE SCALE GENOMIC DNA]</scope>
    <source>
        <strain evidence="10">NRRL Y-12698</strain>
    </source>
</reference>
<evidence type="ECO:0000313" key="10">
    <source>
        <dbReference type="Proteomes" id="UP000094336"/>
    </source>
</evidence>
<keyword evidence="5 7" id="KW-0863">Zinc-finger</keyword>
<keyword evidence="10" id="KW-1185">Reference proteome</keyword>
<evidence type="ECO:0000259" key="8">
    <source>
        <dbReference type="PROSITE" id="PS50865"/>
    </source>
</evidence>
<dbReference type="GO" id="GO:1990304">
    <property type="term" value="C:MUB1-RAD6-UBR2 ubiquitin ligase complex"/>
    <property type="evidence" value="ECO:0007669"/>
    <property type="project" value="EnsemblFungi"/>
</dbReference>
<dbReference type="InterPro" id="IPR051664">
    <property type="entry name" value="MYND-type_zinc_finger"/>
</dbReference>
<evidence type="ECO:0000256" key="2">
    <source>
        <dbReference type="ARBA" id="ARBA00010655"/>
    </source>
</evidence>
<evidence type="ECO:0000313" key="9">
    <source>
        <dbReference type="EMBL" id="ODQ81230.1"/>
    </source>
</evidence>
<feature type="non-terminal residue" evidence="9">
    <location>
        <position position="523"/>
    </location>
</feature>
<proteinExistence type="inferred from homology"/>
<dbReference type="SUPFAM" id="SSF144232">
    <property type="entry name" value="HIT/MYND zinc finger-like"/>
    <property type="match status" value="1"/>
</dbReference>
<dbReference type="GO" id="GO:0007163">
    <property type="term" value="P:establishment or maintenance of cell polarity"/>
    <property type="evidence" value="ECO:0007669"/>
    <property type="project" value="TreeGrafter"/>
</dbReference>
<gene>
    <name evidence="9" type="ORF">BABINDRAFT_23201</name>
</gene>
<evidence type="ECO:0000256" key="1">
    <source>
        <dbReference type="ARBA" id="ARBA00004496"/>
    </source>
</evidence>
<protein>
    <recommendedName>
        <fullName evidence="8">MYND-type domain-containing protein</fullName>
    </recommendedName>
</protein>
<dbReference type="GO" id="GO:0006511">
    <property type="term" value="P:ubiquitin-dependent protein catabolic process"/>
    <property type="evidence" value="ECO:0007669"/>
    <property type="project" value="EnsemblFungi"/>
</dbReference>
<comment type="similarity">
    <text evidence="2">Belongs to the MUB1/samB family.</text>
</comment>
<dbReference type="Pfam" id="PF01753">
    <property type="entry name" value="zf-MYND"/>
    <property type="match status" value="1"/>
</dbReference>
<keyword evidence="6" id="KW-0862">Zinc</keyword>
<keyword evidence="4" id="KW-0479">Metal-binding</keyword>
<comment type="subcellular location">
    <subcellularLocation>
        <location evidence="1">Cytoplasm</location>
    </subcellularLocation>
</comment>
<accession>A0A1E3QU81</accession>
<sequence>MRESNYKSIVGNRAAVCITTSLYDRRALDCTSDRPLVNSLNHLTFLASSSAKVRETLANDGGLERLIDILHECRGQSTCQNPQPAQGSLLVAWKWTLAFQCLVLVGTRGTERIRKRVVEAGMIPIIATVLDNYLLQHAPPAIHTPGERVLVAPRDLTSAPATATVSMNLTNLNISNPVPEPADFLPDRLVNTRGRPDQPVQQQLHPQSVRASNSADEIETILLMMNDDSPRDHSQRIAALIEDEINQGRTDFSQMQLPRVFENGVLIPRDDDVVWSLQLLAFISKYAYLKQDLQETYIKRGMSLRDGPTHTSVCVPGLENDDMENDSDSVMDDLTQSQTQMTGHLQSQLIESSDCSSKLEKAVCFRKIRSTVTKKMQFEQMLTRFSCVQKGLCDKRKLSAKWDYDTYDLVSDEDMDHSLDALEKVNIFQLVEKYSVKLVNTQDMCYWSGVVMRNSCRKDDARGGVRQCAYFDCGKWEEFPRQFAKCRRCKRTKYCSKDCQLKAWNYHRHWCVQSHQSSGTQSL</sequence>
<dbReference type="AlphaFoldDB" id="A0A1E3QU81"/>
<dbReference type="OrthoDB" id="5594178at2759"/>
<dbReference type="EMBL" id="KV454428">
    <property type="protein sequence ID" value="ODQ81230.1"/>
    <property type="molecule type" value="Genomic_DNA"/>
</dbReference>
<dbReference type="GO" id="GO:0005737">
    <property type="term" value="C:cytoplasm"/>
    <property type="evidence" value="ECO:0007669"/>
    <property type="project" value="UniProtKB-SubCell"/>
</dbReference>
<dbReference type="FunFam" id="6.10.140.2220:FF:000003">
    <property type="entry name" value="MYND-type zinc finger protein"/>
    <property type="match status" value="1"/>
</dbReference>
<dbReference type="InterPro" id="IPR002893">
    <property type="entry name" value="Znf_MYND"/>
</dbReference>
<name>A0A1E3QU81_9ASCO</name>
<dbReference type="Proteomes" id="UP000094336">
    <property type="component" value="Unassembled WGS sequence"/>
</dbReference>